<dbReference type="InterPro" id="IPR036179">
    <property type="entry name" value="Ig-like_dom_sf"/>
</dbReference>
<dbReference type="InterPro" id="IPR007110">
    <property type="entry name" value="Ig-like_dom"/>
</dbReference>
<evidence type="ECO:0000313" key="4">
    <source>
        <dbReference type="EMBL" id="QQP50245.1"/>
    </source>
</evidence>
<dbReference type="FunFam" id="2.60.40.10:FF:000107">
    <property type="entry name" value="Myosin, light chain kinase a"/>
    <property type="match status" value="1"/>
</dbReference>
<evidence type="ECO:0000256" key="2">
    <source>
        <dbReference type="SAM" id="SignalP"/>
    </source>
</evidence>
<feature type="signal peptide" evidence="2">
    <location>
        <begin position="1"/>
        <end position="20"/>
    </location>
</feature>
<evidence type="ECO:0000313" key="5">
    <source>
        <dbReference type="Proteomes" id="UP000595437"/>
    </source>
</evidence>
<dbReference type="Gene3D" id="2.60.40.10">
    <property type="entry name" value="Immunoglobulins"/>
    <property type="match status" value="1"/>
</dbReference>
<dbReference type="InterPro" id="IPR013098">
    <property type="entry name" value="Ig_I-set"/>
</dbReference>
<dbReference type="InterPro" id="IPR050958">
    <property type="entry name" value="Cell_Adh-Cytoskel_Orgn"/>
</dbReference>
<reference evidence="5" key="1">
    <citation type="submission" date="2021-01" db="EMBL/GenBank/DDBJ databases">
        <title>Caligus Genome Assembly.</title>
        <authorList>
            <person name="Gallardo-Escarate C."/>
        </authorList>
    </citation>
    <scope>NUCLEOTIDE SEQUENCE [LARGE SCALE GENOMIC DNA]</scope>
</reference>
<dbReference type="SUPFAM" id="SSF48726">
    <property type="entry name" value="Immunoglobulin"/>
    <property type="match status" value="1"/>
</dbReference>
<gene>
    <name evidence="4" type="ORF">FKW44_011178</name>
</gene>
<accession>A0A7T8KA38</accession>
<dbReference type="GO" id="GO:0050808">
    <property type="term" value="P:synapse organization"/>
    <property type="evidence" value="ECO:0007669"/>
    <property type="project" value="TreeGrafter"/>
</dbReference>
<dbReference type="Pfam" id="PF07679">
    <property type="entry name" value="I-set"/>
    <property type="match status" value="1"/>
</dbReference>
<dbReference type="GO" id="GO:0005886">
    <property type="term" value="C:plasma membrane"/>
    <property type="evidence" value="ECO:0007669"/>
    <property type="project" value="TreeGrafter"/>
</dbReference>
<name>A0A7T8KA38_CALRO</name>
<evidence type="ECO:0000256" key="1">
    <source>
        <dbReference type="ARBA" id="ARBA00023319"/>
    </source>
</evidence>
<dbReference type="OrthoDB" id="10012075at2759"/>
<feature type="domain" description="Ig-like" evidence="3">
    <location>
        <begin position="1"/>
        <end position="85"/>
    </location>
</feature>
<organism evidence="4 5">
    <name type="scientific">Caligus rogercresseyi</name>
    <name type="common">Sea louse</name>
    <dbReference type="NCBI Taxonomy" id="217165"/>
    <lineage>
        <taxon>Eukaryota</taxon>
        <taxon>Metazoa</taxon>
        <taxon>Ecdysozoa</taxon>
        <taxon>Arthropoda</taxon>
        <taxon>Crustacea</taxon>
        <taxon>Multicrustacea</taxon>
        <taxon>Hexanauplia</taxon>
        <taxon>Copepoda</taxon>
        <taxon>Siphonostomatoida</taxon>
        <taxon>Caligidae</taxon>
        <taxon>Caligus</taxon>
    </lineage>
</organism>
<dbReference type="GO" id="GO:0030424">
    <property type="term" value="C:axon"/>
    <property type="evidence" value="ECO:0007669"/>
    <property type="project" value="TreeGrafter"/>
</dbReference>
<dbReference type="EMBL" id="CP045896">
    <property type="protein sequence ID" value="QQP50245.1"/>
    <property type="molecule type" value="Genomic_DNA"/>
</dbReference>
<dbReference type="PROSITE" id="PS50835">
    <property type="entry name" value="IG_LIKE"/>
    <property type="match status" value="1"/>
</dbReference>
<dbReference type="PANTHER" id="PTHR45080:SF33">
    <property type="entry name" value="IG-LIKE DOMAIN-CONTAINING PROTEIN"/>
    <property type="match status" value="1"/>
</dbReference>
<feature type="chain" id="PRO_5030739931" description="Ig-like domain-containing protein" evidence="2">
    <location>
        <begin position="21"/>
        <end position="131"/>
    </location>
</feature>
<dbReference type="GO" id="GO:0043025">
    <property type="term" value="C:neuronal cell body"/>
    <property type="evidence" value="ECO:0007669"/>
    <property type="project" value="TreeGrafter"/>
</dbReference>
<dbReference type="PANTHER" id="PTHR45080">
    <property type="entry name" value="CONTACTIN 5"/>
    <property type="match status" value="1"/>
</dbReference>
<dbReference type="InterPro" id="IPR013783">
    <property type="entry name" value="Ig-like_fold"/>
</dbReference>
<keyword evidence="5" id="KW-1185">Reference proteome</keyword>
<dbReference type="SMART" id="SM00408">
    <property type="entry name" value="IGc2"/>
    <property type="match status" value="1"/>
</dbReference>
<sequence length="131" mass="14786">MSPRSTFLIATSVLSCRVHAEPDPDVKWMKNSQELMDSGGRYKVSFDGKREYSLSISNVGIEDFASYACSAINSLGKDQRIVRLSGEHTWDWKYILEDLMEYLQLCGAISVSNHVSIPSREYFVHACSVNI</sequence>
<dbReference type="InterPro" id="IPR003598">
    <property type="entry name" value="Ig_sub2"/>
</dbReference>
<dbReference type="GO" id="GO:0008046">
    <property type="term" value="F:axon guidance receptor activity"/>
    <property type="evidence" value="ECO:0007669"/>
    <property type="project" value="TreeGrafter"/>
</dbReference>
<protein>
    <recommendedName>
        <fullName evidence="3">Ig-like domain-containing protein</fullName>
    </recommendedName>
</protein>
<evidence type="ECO:0000259" key="3">
    <source>
        <dbReference type="PROSITE" id="PS50835"/>
    </source>
</evidence>
<dbReference type="AlphaFoldDB" id="A0A7T8KA38"/>
<keyword evidence="2" id="KW-0732">Signal</keyword>
<dbReference type="GO" id="GO:0007156">
    <property type="term" value="P:homophilic cell adhesion via plasma membrane adhesion molecules"/>
    <property type="evidence" value="ECO:0007669"/>
    <property type="project" value="TreeGrafter"/>
</dbReference>
<proteinExistence type="predicted"/>
<dbReference type="Proteomes" id="UP000595437">
    <property type="component" value="Chromosome 7"/>
</dbReference>
<keyword evidence="1" id="KW-0393">Immunoglobulin domain</keyword>
<dbReference type="PROSITE" id="PS51257">
    <property type="entry name" value="PROKAR_LIPOPROTEIN"/>
    <property type="match status" value="1"/>
</dbReference>